<evidence type="ECO:0000256" key="1">
    <source>
        <dbReference type="SAM" id="MobiDB-lite"/>
    </source>
</evidence>
<dbReference type="InterPro" id="IPR053793">
    <property type="entry name" value="PB1-like"/>
</dbReference>
<dbReference type="InterPro" id="IPR044835">
    <property type="entry name" value="ARF_plant"/>
</dbReference>
<evidence type="ECO:0000313" key="3">
    <source>
        <dbReference type="EMBL" id="EFJ05776.1"/>
    </source>
</evidence>
<protein>
    <recommendedName>
        <fullName evidence="2">PB1 domain-containing protein</fullName>
    </recommendedName>
</protein>
<dbReference type="HOGENOM" id="CLU_2007897_0_0_1"/>
<organism evidence="4">
    <name type="scientific">Selaginella moellendorffii</name>
    <name type="common">Spikemoss</name>
    <dbReference type="NCBI Taxonomy" id="88036"/>
    <lineage>
        <taxon>Eukaryota</taxon>
        <taxon>Viridiplantae</taxon>
        <taxon>Streptophyta</taxon>
        <taxon>Embryophyta</taxon>
        <taxon>Tracheophyta</taxon>
        <taxon>Lycopodiopsida</taxon>
        <taxon>Selaginellales</taxon>
        <taxon>Selaginellaceae</taxon>
        <taxon>Selaginella</taxon>
    </lineage>
</organism>
<feature type="compositionally biased region" description="Polar residues" evidence="1">
    <location>
        <begin position="95"/>
        <end position="115"/>
    </location>
</feature>
<sequence length="124" mass="14047">MFWNLQTLNLFYFSKVHKHNAVGRALDLSKFRGYTQLLEEPQHLFGIDENLNESEWQAMYVDNEGDMLFVGEGVGRFAAFASLHPRKRLKIATQKGASETSKVQNNGPRNSQSEGKLTDVDNAV</sequence>
<dbReference type="Gene3D" id="3.10.20.90">
    <property type="entry name" value="Phosphatidylinositol 3-kinase Catalytic Subunit, Chain A, domain 1"/>
    <property type="match status" value="1"/>
</dbReference>
<dbReference type="Gramene" id="EFJ05776">
    <property type="protein sequence ID" value="EFJ05776"/>
    <property type="gene ID" value="SELMODRAFT_431277"/>
</dbReference>
<evidence type="ECO:0000313" key="4">
    <source>
        <dbReference type="Proteomes" id="UP000001514"/>
    </source>
</evidence>
<feature type="domain" description="PB1" evidence="2">
    <location>
        <begin position="11"/>
        <end position="96"/>
    </location>
</feature>
<dbReference type="KEGG" id="smo:SELMODRAFT_431277"/>
<dbReference type="GO" id="GO:0003677">
    <property type="term" value="F:DNA binding"/>
    <property type="evidence" value="ECO:0007669"/>
    <property type="project" value="InterPro"/>
</dbReference>
<dbReference type="PANTHER" id="PTHR31384:SF5">
    <property type="entry name" value="AUXIN RESPONSE FACTOR 3"/>
    <property type="match status" value="1"/>
</dbReference>
<name>D8TC37_SELML</name>
<dbReference type="EMBL" id="GL377714">
    <property type="protein sequence ID" value="EFJ05776.1"/>
    <property type="molecule type" value="Genomic_DNA"/>
</dbReference>
<dbReference type="Proteomes" id="UP000001514">
    <property type="component" value="Unassembled WGS sequence"/>
</dbReference>
<accession>D8TC37</accession>
<proteinExistence type="predicted"/>
<gene>
    <name evidence="3" type="ORF">SELMODRAFT_431277</name>
</gene>
<dbReference type="PANTHER" id="PTHR31384">
    <property type="entry name" value="AUXIN RESPONSE FACTOR 4-RELATED"/>
    <property type="match status" value="1"/>
</dbReference>
<dbReference type="InParanoid" id="D8TC37"/>
<dbReference type="GO" id="GO:0006355">
    <property type="term" value="P:regulation of DNA-templated transcription"/>
    <property type="evidence" value="ECO:0007669"/>
    <property type="project" value="InterPro"/>
</dbReference>
<evidence type="ECO:0000259" key="2">
    <source>
        <dbReference type="PROSITE" id="PS51745"/>
    </source>
</evidence>
<keyword evidence="4" id="KW-1185">Reference proteome</keyword>
<dbReference type="PROSITE" id="PS51745">
    <property type="entry name" value="PB1"/>
    <property type="match status" value="1"/>
</dbReference>
<dbReference type="GO" id="GO:0009725">
    <property type="term" value="P:response to hormone"/>
    <property type="evidence" value="ECO:0007669"/>
    <property type="project" value="InterPro"/>
</dbReference>
<dbReference type="AlphaFoldDB" id="D8TC37"/>
<feature type="region of interest" description="Disordered" evidence="1">
    <location>
        <begin position="91"/>
        <end position="124"/>
    </location>
</feature>
<reference evidence="3 4" key="1">
    <citation type="journal article" date="2011" name="Science">
        <title>The Selaginella genome identifies genetic changes associated with the evolution of vascular plants.</title>
        <authorList>
            <person name="Banks J.A."/>
            <person name="Nishiyama T."/>
            <person name="Hasebe M."/>
            <person name="Bowman J.L."/>
            <person name="Gribskov M."/>
            <person name="dePamphilis C."/>
            <person name="Albert V.A."/>
            <person name="Aono N."/>
            <person name="Aoyama T."/>
            <person name="Ambrose B.A."/>
            <person name="Ashton N.W."/>
            <person name="Axtell M.J."/>
            <person name="Barker E."/>
            <person name="Barker M.S."/>
            <person name="Bennetzen J.L."/>
            <person name="Bonawitz N.D."/>
            <person name="Chapple C."/>
            <person name="Cheng C."/>
            <person name="Correa L.G."/>
            <person name="Dacre M."/>
            <person name="DeBarry J."/>
            <person name="Dreyer I."/>
            <person name="Elias M."/>
            <person name="Engstrom E.M."/>
            <person name="Estelle M."/>
            <person name="Feng L."/>
            <person name="Finet C."/>
            <person name="Floyd S.K."/>
            <person name="Frommer W.B."/>
            <person name="Fujita T."/>
            <person name="Gramzow L."/>
            <person name="Gutensohn M."/>
            <person name="Harholt J."/>
            <person name="Hattori M."/>
            <person name="Heyl A."/>
            <person name="Hirai T."/>
            <person name="Hiwatashi Y."/>
            <person name="Ishikawa M."/>
            <person name="Iwata M."/>
            <person name="Karol K.G."/>
            <person name="Koehler B."/>
            <person name="Kolukisaoglu U."/>
            <person name="Kubo M."/>
            <person name="Kurata T."/>
            <person name="Lalonde S."/>
            <person name="Li K."/>
            <person name="Li Y."/>
            <person name="Litt A."/>
            <person name="Lyons E."/>
            <person name="Manning G."/>
            <person name="Maruyama T."/>
            <person name="Michael T.P."/>
            <person name="Mikami K."/>
            <person name="Miyazaki S."/>
            <person name="Morinaga S."/>
            <person name="Murata T."/>
            <person name="Mueller-Roeber B."/>
            <person name="Nelson D.R."/>
            <person name="Obara M."/>
            <person name="Oguri Y."/>
            <person name="Olmstead R.G."/>
            <person name="Onodera N."/>
            <person name="Petersen B.L."/>
            <person name="Pils B."/>
            <person name="Prigge M."/>
            <person name="Rensing S.A."/>
            <person name="Riano-Pachon D.M."/>
            <person name="Roberts A.W."/>
            <person name="Sato Y."/>
            <person name="Scheller H.V."/>
            <person name="Schulz B."/>
            <person name="Schulz C."/>
            <person name="Shakirov E.V."/>
            <person name="Shibagaki N."/>
            <person name="Shinohara N."/>
            <person name="Shippen D.E."/>
            <person name="Soerensen I."/>
            <person name="Sotooka R."/>
            <person name="Sugimoto N."/>
            <person name="Sugita M."/>
            <person name="Sumikawa N."/>
            <person name="Tanurdzic M."/>
            <person name="Theissen G."/>
            <person name="Ulvskov P."/>
            <person name="Wakazuki S."/>
            <person name="Weng J.K."/>
            <person name="Willats W.W."/>
            <person name="Wipf D."/>
            <person name="Wolf P.G."/>
            <person name="Yang L."/>
            <person name="Zimmer A.D."/>
            <person name="Zhu Q."/>
            <person name="Mitros T."/>
            <person name="Hellsten U."/>
            <person name="Loque D."/>
            <person name="Otillar R."/>
            <person name="Salamov A."/>
            <person name="Schmutz J."/>
            <person name="Shapiro H."/>
            <person name="Lindquist E."/>
            <person name="Lucas S."/>
            <person name="Rokhsar D."/>
            <person name="Grigoriev I.V."/>
        </authorList>
    </citation>
    <scope>NUCLEOTIDE SEQUENCE [LARGE SCALE GENOMIC DNA]</scope>
</reference>